<accession>A0A507ZZ23</accession>
<organism evidence="2 3">
    <name type="scientific">Actinomyces johnsonii</name>
    <dbReference type="NCBI Taxonomy" id="544581"/>
    <lineage>
        <taxon>Bacteria</taxon>
        <taxon>Bacillati</taxon>
        <taxon>Actinomycetota</taxon>
        <taxon>Actinomycetes</taxon>
        <taxon>Actinomycetales</taxon>
        <taxon>Actinomycetaceae</taxon>
        <taxon>Actinomyces</taxon>
    </lineage>
</organism>
<evidence type="ECO:0000313" key="3">
    <source>
        <dbReference type="Proteomes" id="UP000319010"/>
    </source>
</evidence>
<dbReference type="InterPro" id="IPR053135">
    <property type="entry name" value="AKR2_Oxidoreductase"/>
</dbReference>
<dbReference type="Proteomes" id="UP000319010">
    <property type="component" value="Unassembled WGS sequence"/>
</dbReference>
<dbReference type="EMBL" id="VICB01000022">
    <property type="protein sequence ID" value="TQD41763.1"/>
    <property type="molecule type" value="Genomic_DNA"/>
</dbReference>
<dbReference type="RefSeq" id="WP_141424950.1">
    <property type="nucleotide sequence ID" value="NZ_JASPFB010000014.1"/>
</dbReference>
<feature type="domain" description="NADP-dependent oxidoreductase" evidence="1">
    <location>
        <begin position="16"/>
        <end position="316"/>
    </location>
</feature>
<dbReference type="Gene3D" id="3.20.20.100">
    <property type="entry name" value="NADP-dependent oxidoreductase domain"/>
    <property type="match status" value="1"/>
</dbReference>
<dbReference type="PANTHER" id="PTHR43312">
    <property type="entry name" value="D-THREO-ALDOSE 1-DEHYDROGENASE"/>
    <property type="match status" value="1"/>
</dbReference>
<dbReference type="SUPFAM" id="SSF51430">
    <property type="entry name" value="NAD(P)-linked oxidoreductase"/>
    <property type="match status" value="1"/>
</dbReference>
<dbReference type="AlphaFoldDB" id="A0A507ZZ23"/>
<evidence type="ECO:0000259" key="1">
    <source>
        <dbReference type="Pfam" id="PF00248"/>
    </source>
</evidence>
<proteinExistence type="predicted"/>
<reference evidence="2 3" key="1">
    <citation type="submission" date="2019-06" db="EMBL/GenBank/DDBJ databases">
        <title>Draft genome sequence of Actinomyces johnsonii CCUG 34287T.</title>
        <authorList>
            <person name="Salva-Serra F."/>
            <person name="Cardew S."/>
            <person name="Moore E."/>
        </authorList>
    </citation>
    <scope>NUCLEOTIDE SEQUENCE [LARGE SCALE GENOMIC DNA]</scope>
    <source>
        <strain evidence="2 3">CCUG 34287</strain>
    </source>
</reference>
<sequence length="328" mass="36381">MDTRLFPALGREIRVIGTGTWQLGIDLSEVDPSHAFSNLDAACASGVTFIDTADAYDHGASERFLGEFFSARPRTGLTVATKMGRSSGEKTYPTDAFSRDRVLHWNDRSRKNLGTETIDIVHLHAPPIELLQRQHLWELLDELVETERIRCYGVSVLTCAEALEAIRHPGCASVEIIVNVFRHKPLEEVLPAARESGTAVIARVPLPDGLLSHNRRRGSTPAPPGSVAALDAGWIYSVVPDEVGMQAAHEFSGLCRRLGPEHVPPVQVALRWLLDQEGITCILPDAHSLNQIRSNARAAELPPLSQEMHTAVRELYNRLIRPYVHQHW</sequence>
<dbReference type="CDD" id="cd19086">
    <property type="entry name" value="AKR_AKR11C1"/>
    <property type="match status" value="1"/>
</dbReference>
<name>A0A507ZZ23_9ACTO</name>
<gene>
    <name evidence="2" type="ORF">FK256_12250</name>
</gene>
<dbReference type="InterPro" id="IPR023210">
    <property type="entry name" value="NADP_OxRdtase_dom"/>
</dbReference>
<dbReference type="PANTHER" id="PTHR43312:SF1">
    <property type="entry name" value="NADP-DEPENDENT OXIDOREDUCTASE DOMAIN-CONTAINING PROTEIN"/>
    <property type="match status" value="1"/>
</dbReference>
<protein>
    <submittedName>
        <fullName evidence="2">Aldo/keto reductase</fullName>
    </submittedName>
</protein>
<evidence type="ECO:0000313" key="2">
    <source>
        <dbReference type="EMBL" id="TQD41763.1"/>
    </source>
</evidence>
<dbReference type="InterPro" id="IPR036812">
    <property type="entry name" value="NAD(P)_OxRdtase_dom_sf"/>
</dbReference>
<dbReference type="Pfam" id="PF00248">
    <property type="entry name" value="Aldo_ket_red"/>
    <property type="match status" value="1"/>
</dbReference>
<comment type="caution">
    <text evidence="2">The sequence shown here is derived from an EMBL/GenBank/DDBJ whole genome shotgun (WGS) entry which is preliminary data.</text>
</comment>